<evidence type="ECO:0000256" key="1">
    <source>
        <dbReference type="SAM" id="MobiDB-lite"/>
    </source>
</evidence>
<sequence length="569" mass="63891">MDTLIRNKAVTQISKESNTFHLDPSFGSFRAPGLWVRYRWIILGTMIAFLILLFLFFLAKRRNKQGNNCVIFVFTLVPVDLGLDIAFLIMHGKDLMWLYPASLIFLVVPIFLNSIFTFFIISGELSINNGFAKWWQQYSKTALVFIFISGLDSDILNFIASKVAGISAFNAPFLWKTKKAVCFWNLFILIIEDISQFIILILYQHYTVLPEIIPILVLASCSLLILFKLFTIVIFIINIYSNDKSKRLKKKSKDDLPEPTNLHHANEEIVIDNDDDEISGTPFPSHLNFSRKTSTSHHQKHKTASSMLDYYRTEEYTNDNGGGGTGDRSSPTFYNNLTEENHFYRQRQNVHSLFSSVGKRGSSPETEISESVMLATNAVGEPVFSLRNPEEYRGPEVVQRSLKGKLVEDSIINIEDSLFEDMSSNEAGGSGVIGDVYGGVYGDAYGEVYGDAYGEVYEDAYGEVYGDGGRNSTSSNRLSNTGVIGNTEELLPEKENGTTFSESELEENIAAFADFDFGGIYPQTDINIGIESDTFNRSRDMELDSTTVRSSQTINTQIGSSEDNEERDG</sequence>
<name>A0A397W371_9GLOM</name>
<keyword evidence="2" id="KW-1133">Transmembrane helix</keyword>
<dbReference type="Proteomes" id="UP000266673">
    <property type="component" value="Unassembled WGS sequence"/>
</dbReference>
<protein>
    <submittedName>
        <fullName evidence="3">Uncharacterized protein</fullName>
    </submittedName>
</protein>
<feature type="region of interest" description="Disordered" evidence="1">
    <location>
        <begin position="543"/>
        <end position="569"/>
    </location>
</feature>
<accession>A0A397W371</accession>
<evidence type="ECO:0000313" key="4">
    <source>
        <dbReference type="Proteomes" id="UP000266673"/>
    </source>
</evidence>
<keyword evidence="2" id="KW-0812">Transmembrane</keyword>
<feature type="transmembrane region" description="Helical" evidence="2">
    <location>
        <begin position="71"/>
        <end position="90"/>
    </location>
</feature>
<keyword evidence="2" id="KW-0472">Membrane</keyword>
<gene>
    <name evidence="3" type="ORF">C2G38_1225071</name>
</gene>
<evidence type="ECO:0000313" key="3">
    <source>
        <dbReference type="EMBL" id="RIB29174.1"/>
    </source>
</evidence>
<dbReference type="EMBL" id="QKWP01000044">
    <property type="protein sequence ID" value="RIB29174.1"/>
    <property type="molecule type" value="Genomic_DNA"/>
</dbReference>
<evidence type="ECO:0000256" key="2">
    <source>
        <dbReference type="SAM" id="Phobius"/>
    </source>
</evidence>
<reference evidence="3 4" key="1">
    <citation type="submission" date="2018-06" db="EMBL/GenBank/DDBJ databases">
        <title>Comparative genomics reveals the genomic features of Rhizophagus irregularis, R. cerebriforme, R. diaphanum and Gigaspora rosea, and their symbiotic lifestyle signature.</title>
        <authorList>
            <person name="Morin E."/>
            <person name="San Clemente H."/>
            <person name="Chen E.C.H."/>
            <person name="De La Providencia I."/>
            <person name="Hainaut M."/>
            <person name="Kuo A."/>
            <person name="Kohler A."/>
            <person name="Murat C."/>
            <person name="Tang N."/>
            <person name="Roy S."/>
            <person name="Loubradou J."/>
            <person name="Henrissat B."/>
            <person name="Grigoriev I.V."/>
            <person name="Corradi N."/>
            <person name="Roux C."/>
            <person name="Martin F.M."/>
        </authorList>
    </citation>
    <scope>NUCLEOTIDE SEQUENCE [LARGE SCALE GENOMIC DNA]</scope>
    <source>
        <strain evidence="3 4">DAOM 194757</strain>
    </source>
</reference>
<dbReference type="OrthoDB" id="2391949at2759"/>
<feature type="transmembrane region" description="Helical" evidence="2">
    <location>
        <begin position="181"/>
        <end position="206"/>
    </location>
</feature>
<dbReference type="STRING" id="44941.A0A397W371"/>
<keyword evidence="4" id="KW-1185">Reference proteome</keyword>
<feature type="transmembrane region" description="Helical" evidence="2">
    <location>
        <begin position="212"/>
        <end position="240"/>
    </location>
</feature>
<feature type="transmembrane region" description="Helical" evidence="2">
    <location>
        <begin position="97"/>
        <end position="121"/>
    </location>
</feature>
<proteinExistence type="predicted"/>
<feature type="transmembrane region" description="Helical" evidence="2">
    <location>
        <begin position="40"/>
        <end position="59"/>
    </location>
</feature>
<dbReference type="AlphaFoldDB" id="A0A397W371"/>
<feature type="compositionally biased region" description="Polar residues" evidence="1">
    <location>
        <begin position="544"/>
        <end position="561"/>
    </location>
</feature>
<feature type="transmembrane region" description="Helical" evidence="2">
    <location>
        <begin position="141"/>
        <end position="160"/>
    </location>
</feature>
<comment type="caution">
    <text evidence="3">The sequence shown here is derived from an EMBL/GenBank/DDBJ whole genome shotgun (WGS) entry which is preliminary data.</text>
</comment>
<organism evidence="3 4">
    <name type="scientific">Gigaspora rosea</name>
    <dbReference type="NCBI Taxonomy" id="44941"/>
    <lineage>
        <taxon>Eukaryota</taxon>
        <taxon>Fungi</taxon>
        <taxon>Fungi incertae sedis</taxon>
        <taxon>Mucoromycota</taxon>
        <taxon>Glomeromycotina</taxon>
        <taxon>Glomeromycetes</taxon>
        <taxon>Diversisporales</taxon>
        <taxon>Gigasporaceae</taxon>
        <taxon>Gigaspora</taxon>
    </lineage>
</organism>